<evidence type="ECO:0000256" key="8">
    <source>
        <dbReference type="HAMAP-Rule" id="MF_00131"/>
    </source>
</evidence>
<keyword evidence="3 8" id="KW-0028">Amino-acid biosynthesis</keyword>
<feature type="active site" description="Proton acceptor" evidence="8">
    <location>
        <position position="46"/>
    </location>
</feature>
<evidence type="ECO:0000256" key="6">
    <source>
        <dbReference type="ARBA" id="ARBA00023239"/>
    </source>
</evidence>
<evidence type="ECO:0000256" key="9">
    <source>
        <dbReference type="RuleBase" id="RU003662"/>
    </source>
</evidence>
<keyword evidence="11" id="KW-1185">Reference proteome</keyword>
<keyword evidence="5 8" id="KW-0057">Aromatic amino acid biosynthesis</keyword>
<dbReference type="PANTHER" id="PTHR43406:SF1">
    <property type="entry name" value="TRYPTOPHAN SYNTHASE ALPHA CHAIN, CHLOROPLASTIC"/>
    <property type="match status" value="1"/>
</dbReference>
<dbReference type="InterPro" id="IPR002028">
    <property type="entry name" value="Trp_synthase_suA"/>
</dbReference>
<evidence type="ECO:0000256" key="7">
    <source>
        <dbReference type="ARBA" id="ARBA00049047"/>
    </source>
</evidence>
<evidence type="ECO:0000256" key="5">
    <source>
        <dbReference type="ARBA" id="ARBA00023141"/>
    </source>
</evidence>
<dbReference type="Proteomes" id="UP000651475">
    <property type="component" value="Unassembled WGS sequence"/>
</dbReference>
<dbReference type="InterPro" id="IPR011060">
    <property type="entry name" value="RibuloseP-bd_barrel"/>
</dbReference>
<evidence type="ECO:0000256" key="3">
    <source>
        <dbReference type="ARBA" id="ARBA00022605"/>
    </source>
</evidence>
<dbReference type="Gene3D" id="3.20.20.70">
    <property type="entry name" value="Aldolase class I"/>
    <property type="match status" value="1"/>
</dbReference>
<dbReference type="PANTHER" id="PTHR43406">
    <property type="entry name" value="TRYPTOPHAN SYNTHASE, ALPHA CHAIN"/>
    <property type="match status" value="1"/>
</dbReference>
<dbReference type="Pfam" id="PF00290">
    <property type="entry name" value="Trp_syntA"/>
    <property type="match status" value="1"/>
</dbReference>
<dbReference type="NCBIfam" id="TIGR00262">
    <property type="entry name" value="trpA"/>
    <property type="match status" value="1"/>
</dbReference>
<accession>A0ABR7DR51</accession>
<dbReference type="EC" id="4.2.1.20" evidence="8"/>
<organism evidence="10 11">
    <name type="scientific">Parabacteroides hominis</name>
    <dbReference type="NCBI Taxonomy" id="2763057"/>
    <lineage>
        <taxon>Bacteria</taxon>
        <taxon>Pseudomonadati</taxon>
        <taxon>Bacteroidota</taxon>
        <taxon>Bacteroidia</taxon>
        <taxon>Bacteroidales</taxon>
        <taxon>Tannerellaceae</taxon>
        <taxon>Parabacteroides</taxon>
    </lineage>
</organism>
<keyword evidence="6 8" id="KW-0456">Lyase</keyword>
<feature type="active site" description="Proton acceptor" evidence="8">
    <location>
        <position position="57"/>
    </location>
</feature>
<dbReference type="InterPro" id="IPR013785">
    <property type="entry name" value="Aldolase_TIM"/>
</dbReference>
<comment type="catalytic activity">
    <reaction evidence="7 8">
        <text>(1S,2R)-1-C-(indol-3-yl)glycerol 3-phosphate + L-serine = D-glyceraldehyde 3-phosphate + L-tryptophan + H2O</text>
        <dbReference type="Rhea" id="RHEA:10532"/>
        <dbReference type="ChEBI" id="CHEBI:15377"/>
        <dbReference type="ChEBI" id="CHEBI:33384"/>
        <dbReference type="ChEBI" id="CHEBI:57912"/>
        <dbReference type="ChEBI" id="CHEBI:58866"/>
        <dbReference type="ChEBI" id="CHEBI:59776"/>
        <dbReference type="EC" id="4.2.1.20"/>
    </reaction>
</comment>
<dbReference type="EMBL" id="JACOOJ010000027">
    <property type="protein sequence ID" value="MBC5633914.1"/>
    <property type="molecule type" value="Genomic_DNA"/>
</dbReference>
<evidence type="ECO:0000313" key="11">
    <source>
        <dbReference type="Proteomes" id="UP000651475"/>
    </source>
</evidence>
<comment type="caution">
    <text evidence="10">The sequence shown here is derived from an EMBL/GenBank/DDBJ whole genome shotgun (WGS) entry which is preliminary data.</text>
</comment>
<evidence type="ECO:0000256" key="4">
    <source>
        <dbReference type="ARBA" id="ARBA00022822"/>
    </source>
</evidence>
<name>A0ABR7DR51_9BACT</name>
<gene>
    <name evidence="8" type="primary">trpA</name>
    <name evidence="10" type="ORF">H8S65_14235</name>
</gene>
<dbReference type="CDD" id="cd04724">
    <property type="entry name" value="Tryptophan_synthase_alpha"/>
    <property type="match status" value="1"/>
</dbReference>
<dbReference type="PROSITE" id="PS00167">
    <property type="entry name" value="TRP_SYNTHASE_ALPHA"/>
    <property type="match status" value="1"/>
</dbReference>
<comment type="similarity">
    <text evidence="8 9">Belongs to the TrpA family.</text>
</comment>
<protein>
    <recommendedName>
        <fullName evidence="8">Tryptophan synthase alpha chain</fullName>
        <ecNumber evidence="8">4.2.1.20</ecNumber>
    </recommendedName>
</protein>
<proteinExistence type="inferred from homology"/>
<dbReference type="InterPro" id="IPR018204">
    <property type="entry name" value="Trp_synthase_alpha_AS"/>
</dbReference>
<comment type="function">
    <text evidence="8">The alpha subunit is responsible for the aldol cleavage of indoleglycerol phosphate to indole and glyceraldehyde 3-phosphate.</text>
</comment>
<reference evidence="10 11" key="1">
    <citation type="submission" date="2020-08" db="EMBL/GenBank/DDBJ databases">
        <title>Genome public.</title>
        <authorList>
            <person name="Liu C."/>
            <person name="Sun Q."/>
        </authorList>
    </citation>
    <scope>NUCLEOTIDE SEQUENCE [LARGE SCALE GENOMIC DNA]</scope>
    <source>
        <strain evidence="10 11">NSJ-79</strain>
    </source>
</reference>
<dbReference type="GO" id="GO:0004834">
    <property type="term" value="F:tryptophan synthase activity"/>
    <property type="evidence" value="ECO:0007669"/>
    <property type="project" value="UniProtKB-EC"/>
</dbReference>
<keyword evidence="4 8" id="KW-0822">Tryptophan biosynthesis</keyword>
<evidence type="ECO:0000256" key="1">
    <source>
        <dbReference type="ARBA" id="ARBA00004733"/>
    </source>
</evidence>
<evidence type="ECO:0000313" key="10">
    <source>
        <dbReference type="EMBL" id="MBC5633914.1"/>
    </source>
</evidence>
<comment type="subunit">
    <text evidence="2 8">Tetramer of two alpha and two beta chains.</text>
</comment>
<dbReference type="RefSeq" id="WP_186930592.1">
    <property type="nucleotide sequence ID" value="NZ_JACOOJ010000027.1"/>
</dbReference>
<sequence>MNRITNLFNTKKNGILSVFFTAGYPNPDDTTKILKELENKGIDMVEIGIPFSDPMADGPVIQEASTAALRNGMSLHVLFDQLENIRQDVHIPVILMGYLNPIMQYGFEAFCRKCVQTGVDGMIIPDLPFADYMADYKAIADRYDLKMIMLITPETSEERIRLIDEHTSGFIYMVSSASTTGAQQNFNEQKQAYFHRIDGMSLRNPRLVGFGISNKATFEAAAANSSGAIIGSKFMQLLKSEPAIDRAVDKLLDALKNDDLSVTFGLIQK</sequence>
<dbReference type="HAMAP" id="MF_00131">
    <property type="entry name" value="Trp_synth_alpha"/>
    <property type="match status" value="1"/>
</dbReference>
<comment type="pathway">
    <text evidence="1 8">Amino-acid biosynthesis; L-tryptophan biosynthesis; L-tryptophan from chorismate: step 5/5.</text>
</comment>
<dbReference type="SUPFAM" id="SSF51366">
    <property type="entry name" value="Ribulose-phoshate binding barrel"/>
    <property type="match status" value="1"/>
</dbReference>
<evidence type="ECO:0000256" key="2">
    <source>
        <dbReference type="ARBA" id="ARBA00011270"/>
    </source>
</evidence>